<dbReference type="RefSeq" id="WP_161798030.1">
    <property type="nucleotide sequence ID" value="NZ_CP059733.1"/>
</dbReference>
<evidence type="ECO:0000313" key="2">
    <source>
        <dbReference type="EMBL" id="WDE04421.1"/>
    </source>
</evidence>
<evidence type="ECO:0000256" key="1">
    <source>
        <dbReference type="SAM" id="MobiDB-lite"/>
    </source>
</evidence>
<protein>
    <submittedName>
        <fullName evidence="2">Uncharacterized protein</fullName>
    </submittedName>
</protein>
<accession>A0AAE9Z082</accession>
<dbReference type="AlphaFoldDB" id="A0AAE9Z082"/>
<sequence>MKLSLKKKNLTNLSKDLNELPNEQTKDINGGAGTKDCQYPTTHTYTVAWGDCQAEM</sequence>
<dbReference type="KEGG" id="tvd:SG34_024265"/>
<dbReference type="Proteomes" id="UP000032352">
    <property type="component" value="Chromosome"/>
</dbReference>
<evidence type="ECO:0000313" key="3">
    <source>
        <dbReference type="Proteomes" id="UP000032352"/>
    </source>
</evidence>
<gene>
    <name evidence="2" type="ORF">SG34_024265</name>
</gene>
<organism evidence="2 3">
    <name type="scientific">Thalassomonas viridans</name>
    <dbReference type="NCBI Taxonomy" id="137584"/>
    <lineage>
        <taxon>Bacteria</taxon>
        <taxon>Pseudomonadati</taxon>
        <taxon>Pseudomonadota</taxon>
        <taxon>Gammaproteobacteria</taxon>
        <taxon>Alteromonadales</taxon>
        <taxon>Colwelliaceae</taxon>
        <taxon>Thalassomonas</taxon>
    </lineage>
</organism>
<reference evidence="2 3" key="2">
    <citation type="journal article" date="2022" name="Mar. Drugs">
        <title>Bioassay-Guided Fractionation Leads to the Detection of Cholic Acid Generated by the Rare Thalassomonas sp.</title>
        <authorList>
            <person name="Pheiffer F."/>
            <person name="Schneider Y.K."/>
            <person name="Hansen E.H."/>
            <person name="Andersen J.H."/>
            <person name="Isaksson J."/>
            <person name="Busche T."/>
            <person name="R C."/>
            <person name="Kalinowski J."/>
            <person name="Zyl L.V."/>
            <person name="Trindade M."/>
        </authorList>
    </citation>
    <scope>NUCLEOTIDE SEQUENCE [LARGE SCALE GENOMIC DNA]</scope>
    <source>
        <strain evidence="2 3">XOM25</strain>
    </source>
</reference>
<proteinExistence type="predicted"/>
<dbReference type="EMBL" id="CP059733">
    <property type="protein sequence ID" value="WDE04421.1"/>
    <property type="molecule type" value="Genomic_DNA"/>
</dbReference>
<feature type="region of interest" description="Disordered" evidence="1">
    <location>
        <begin position="1"/>
        <end position="33"/>
    </location>
</feature>
<reference evidence="2 3" key="1">
    <citation type="journal article" date="2015" name="Genome Announc.">
        <title>Draft Genome Sequences of Marine Isolates of Thalassomonas viridans and Thalassomonas actiniarum.</title>
        <authorList>
            <person name="Olonade I."/>
            <person name="van Zyl L.J."/>
            <person name="Trindade M."/>
        </authorList>
    </citation>
    <scope>NUCLEOTIDE SEQUENCE [LARGE SCALE GENOMIC DNA]</scope>
    <source>
        <strain evidence="2 3">XOM25</strain>
    </source>
</reference>
<keyword evidence="3" id="KW-1185">Reference proteome</keyword>
<name>A0AAE9Z082_9GAMM</name>